<protein>
    <recommendedName>
        <fullName evidence="1">Zinc finger CGNR domain-containing protein</fullName>
    </recommendedName>
</protein>
<feature type="domain" description="Zinc finger CGNR" evidence="1">
    <location>
        <begin position="142"/>
        <end position="185"/>
    </location>
</feature>
<evidence type="ECO:0000259" key="1">
    <source>
        <dbReference type="Pfam" id="PF11706"/>
    </source>
</evidence>
<proteinExistence type="predicted"/>
<dbReference type="Pfam" id="PF11706">
    <property type="entry name" value="zf-CGNR"/>
    <property type="match status" value="1"/>
</dbReference>
<dbReference type="Proteomes" id="UP000636956">
    <property type="component" value="Unassembled WGS sequence"/>
</dbReference>
<dbReference type="AlphaFoldDB" id="A0A917UT22"/>
<evidence type="ECO:0000313" key="3">
    <source>
        <dbReference type="Proteomes" id="UP000636956"/>
    </source>
</evidence>
<dbReference type="Pfam" id="PF07336">
    <property type="entry name" value="ABATE"/>
    <property type="match status" value="1"/>
</dbReference>
<gene>
    <name evidence="2" type="ORF">GCM10011372_21980</name>
</gene>
<dbReference type="InterPro" id="IPR023286">
    <property type="entry name" value="ABATE_dom_sf"/>
</dbReference>
<dbReference type="InterPro" id="IPR010852">
    <property type="entry name" value="ABATE"/>
</dbReference>
<dbReference type="Gene3D" id="1.10.3300.10">
    <property type="entry name" value="Jann2411-like domain"/>
    <property type="match status" value="1"/>
</dbReference>
<dbReference type="RefSeq" id="WP_188743486.1">
    <property type="nucleotide sequence ID" value="NZ_BAABFW010000006.1"/>
</dbReference>
<dbReference type="InterPro" id="IPR021005">
    <property type="entry name" value="Znf_CGNR"/>
</dbReference>
<organism evidence="2 3">
    <name type="scientific">Agromyces bauzanensis</name>
    <dbReference type="NCBI Taxonomy" id="1308924"/>
    <lineage>
        <taxon>Bacteria</taxon>
        <taxon>Bacillati</taxon>
        <taxon>Actinomycetota</taxon>
        <taxon>Actinomycetes</taxon>
        <taxon>Micrococcales</taxon>
        <taxon>Microbacteriaceae</taxon>
        <taxon>Agromyces</taxon>
    </lineage>
</organism>
<evidence type="ECO:0000313" key="2">
    <source>
        <dbReference type="EMBL" id="GGJ83268.1"/>
    </source>
</evidence>
<comment type="caution">
    <text evidence="2">The sequence shown here is derived from an EMBL/GenBank/DDBJ whole genome shotgun (WGS) entry which is preliminary data.</text>
</comment>
<accession>A0A917UT22</accession>
<sequence length="188" mass="20363">MSASRFRLDGARVCLNLVATLGKRHAEPIERIPDAESGTAWLAAAGVLPTGAMDSMTNGQLDRLRRLREAVNELVRAAMASRPLPADALSAVNAAAMRPDLAPILRQPGLGAVAWQGSAVDAAISTIARDAVELLAHGRIDRIRECEGPDCSLLFYDDSQAGRRRWCSMNVCGAQSKVRNYRSRRRQA</sequence>
<reference evidence="2" key="2">
    <citation type="submission" date="2020-09" db="EMBL/GenBank/DDBJ databases">
        <authorList>
            <person name="Sun Q."/>
            <person name="Zhou Y."/>
        </authorList>
    </citation>
    <scope>NUCLEOTIDE SEQUENCE</scope>
    <source>
        <strain evidence="2">CGMCC 1.8984</strain>
    </source>
</reference>
<reference evidence="2" key="1">
    <citation type="journal article" date="2014" name="Int. J. Syst. Evol. Microbiol.">
        <title>Complete genome sequence of Corynebacterium casei LMG S-19264T (=DSM 44701T), isolated from a smear-ripened cheese.</title>
        <authorList>
            <consortium name="US DOE Joint Genome Institute (JGI-PGF)"/>
            <person name="Walter F."/>
            <person name="Albersmeier A."/>
            <person name="Kalinowski J."/>
            <person name="Ruckert C."/>
        </authorList>
    </citation>
    <scope>NUCLEOTIDE SEQUENCE</scope>
    <source>
        <strain evidence="2">CGMCC 1.8984</strain>
    </source>
</reference>
<keyword evidence="3" id="KW-1185">Reference proteome</keyword>
<dbReference type="PANTHER" id="PTHR35525:SF3">
    <property type="entry name" value="BLL6575 PROTEIN"/>
    <property type="match status" value="1"/>
</dbReference>
<name>A0A917UT22_9MICO</name>
<dbReference type="PANTHER" id="PTHR35525">
    <property type="entry name" value="BLL6575 PROTEIN"/>
    <property type="match status" value="1"/>
</dbReference>
<dbReference type="SUPFAM" id="SSF160904">
    <property type="entry name" value="Jann2411-like"/>
    <property type="match status" value="1"/>
</dbReference>
<dbReference type="EMBL" id="BMMD01000012">
    <property type="protein sequence ID" value="GGJ83268.1"/>
    <property type="molecule type" value="Genomic_DNA"/>
</dbReference>